<gene>
    <name evidence="3" type="ORF">GWA01_13050</name>
</gene>
<accession>A0A511AZ81</accession>
<dbReference type="GO" id="GO:0006355">
    <property type="term" value="P:regulation of DNA-templated transcription"/>
    <property type="evidence" value="ECO:0007669"/>
    <property type="project" value="InterPro"/>
</dbReference>
<comment type="similarity">
    <text evidence="1">Belongs to the ros/MucR family.</text>
</comment>
<sequence>MGIEVFVYGQYCVVSGKRYVIAESDLKRYTNMSESEGNTSLLELTAQIVAAQASKGSLDAGSLPGLIRQVYDALAGAGVQVEAPQPEKLQPAVPIKKSVFPDYIVCLEDGKKLKMLKRHLQSAYGMSPEQYRERWGLPSDYPLVAPSYAERRSALAREIGLGRKISATSDAVSSDNDVEARPRRGRTKS</sequence>
<name>A0A511AZ81_9PROT</name>
<feature type="compositionally biased region" description="Polar residues" evidence="2">
    <location>
        <begin position="166"/>
        <end position="175"/>
    </location>
</feature>
<reference evidence="3 4" key="1">
    <citation type="submission" date="2019-07" db="EMBL/GenBank/DDBJ databases">
        <title>Whole genome shotgun sequence of Gluconobacter wancherniae NBRC 103581.</title>
        <authorList>
            <person name="Hosoyama A."/>
            <person name="Uohara A."/>
            <person name="Ohji S."/>
            <person name="Ichikawa N."/>
        </authorList>
    </citation>
    <scope>NUCLEOTIDE SEQUENCE [LARGE SCALE GENOMIC DNA]</scope>
    <source>
        <strain evidence="3 4">NBRC 103581</strain>
    </source>
</reference>
<keyword evidence="4" id="KW-1185">Reference proteome</keyword>
<dbReference type="GO" id="GO:0003677">
    <property type="term" value="F:DNA binding"/>
    <property type="evidence" value="ECO:0007669"/>
    <property type="project" value="InterPro"/>
</dbReference>
<dbReference type="Pfam" id="PF05443">
    <property type="entry name" value="ROS_MUCR"/>
    <property type="match status" value="1"/>
</dbReference>
<evidence type="ECO:0000256" key="1">
    <source>
        <dbReference type="ARBA" id="ARBA00007031"/>
    </source>
</evidence>
<dbReference type="Proteomes" id="UP000321230">
    <property type="component" value="Unassembled WGS sequence"/>
</dbReference>
<dbReference type="GO" id="GO:0008270">
    <property type="term" value="F:zinc ion binding"/>
    <property type="evidence" value="ECO:0007669"/>
    <property type="project" value="InterPro"/>
</dbReference>
<proteinExistence type="inferred from homology"/>
<dbReference type="InterPro" id="IPR008807">
    <property type="entry name" value="ROS_MUCR"/>
</dbReference>
<feature type="region of interest" description="Disordered" evidence="2">
    <location>
        <begin position="166"/>
        <end position="189"/>
    </location>
</feature>
<evidence type="ECO:0000313" key="4">
    <source>
        <dbReference type="Proteomes" id="UP000321230"/>
    </source>
</evidence>
<dbReference type="AlphaFoldDB" id="A0A511AZ81"/>
<comment type="caution">
    <text evidence="3">The sequence shown here is derived from an EMBL/GenBank/DDBJ whole genome shotgun (WGS) entry which is preliminary data.</text>
</comment>
<dbReference type="InterPro" id="IPR041920">
    <property type="entry name" value="ROS/MUCR_sf"/>
</dbReference>
<dbReference type="EMBL" id="BJUZ01000001">
    <property type="protein sequence ID" value="GEK93535.1"/>
    <property type="molecule type" value="Genomic_DNA"/>
</dbReference>
<organism evidence="3 4">
    <name type="scientific">Gluconobacter wancherniae NBRC 103581</name>
    <dbReference type="NCBI Taxonomy" id="656744"/>
    <lineage>
        <taxon>Bacteria</taxon>
        <taxon>Pseudomonadati</taxon>
        <taxon>Pseudomonadota</taxon>
        <taxon>Alphaproteobacteria</taxon>
        <taxon>Acetobacterales</taxon>
        <taxon>Acetobacteraceae</taxon>
        <taxon>Gluconobacter</taxon>
    </lineage>
</organism>
<evidence type="ECO:0008006" key="5">
    <source>
        <dbReference type="Google" id="ProtNLM"/>
    </source>
</evidence>
<protein>
    <recommendedName>
        <fullName evidence="5">MucR family transcriptional regulator</fullName>
    </recommendedName>
</protein>
<dbReference type="Gene3D" id="1.10.10.1550">
    <property type="entry name" value="ROS/MUCR transcriptional regulator protein"/>
    <property type="match status" value="1"/>
</dbReference>
<evidence type="ECO:0000256" key="2">
    <source>
        <dbReference type="SAM" id="MobiDB-lite"/>
    </source>
</evidence>
<evidence type="ECO:0000313" key="3">
    <source>
        <dbReference type="EMBL" id="GEK93535.1"/>
    </source>
</evidence>